<dbReference type="EMBL" id="CACVBM020001010">
    <property type="protein sequence ID" value="CAA7025604.1"/>
    <property type="molecule type" value="Genomic_DNA"/>
</dbReference>
<dbReference type="PANTHER" id="PTHR43866:SF3">
    <property type="entry name" value="METHYLMALONATE-SEMIALDEHYDE DEHYDROGENASE [ACYLATING], MITOCHONDRIAL"/>
    <property type="match status" value="1"/>
</dbReference>
<dbReference type="InterPro" id="IPR015590">
    <property type="entry name" value="Aldehyde_DH_dom"/>
</dbReference>
<dbReference type="GO" id="GO:0006574">
    <property type="term" value="P:L-valine catabolic process"/>
    <property type="evidence" value="ECO:0007669"/>
    <property type="project" value="TreeGrafter"/>
</dbReference>
<organism evidence="4 5">
    <name type="scientific">Microthlaspi erraticum</name>
    <dbReference type="NCBI Taxonomy" id="1685480"/>
    <lineage>
        <taxon>Eukaryota</taxon>
        <taxon>Viridiplantae</taxon>
        <taxon>Streptophyta</taxon>
        <taxon>Embryophyta</taxon>
        <taxon>Tracheophyta</taxon>
        <taxon>Spermatophyta</taxon>
        <taxon>Magnoliopsida</taxon>
        <taxon>eudicotyledons</taxon>
        <taxon>Gunneridae</taxon>
        <taxon>Pentapetalae</taxon>
        <taxon>rosids</taxon>
        <taxon>malvids</taxon>
        <taxon>Brassicales</taxon>
        <taxon>Brassicaceae</taxon>
        <taxon>Coluteocarpeae</taxon>
        <taxon>Microthlaspi</taxon>
    </lineage>
</organism>
<dbReference type="GO" id="GO:0004491">
    <property type="term" value="F:methylmalonate-semialdehyde dehydrogenase (acylating, NAD) activity"/>
    <property type="evidence" value="ECO:0007669"/>
    <property type="project" value="InterPro"/>
</dbReference>
<dbReference type="GO" id="GO:0005739">
    <property type="term" value="C:mitochondrion"/>
    <property type="evidence" value="ECO:0007669"/>
    <property type="project" value="TreeGrafter"/>
</dbReference>
<reference evidence="4" key="1">
    <citation type="submission" date="2020-01" db="EMBL/GenBank/DDBJ databases">
        <authorList>
            <person name="Mishra B."/>
        </authorList>
    </citation>
    <scope>NUCLEOTIDE SEQUENCE [LARGE SCALE GENOMIC DNA]</scope>
</reference>
<gene>
    <name evidence="4" type="ORF">MERR_LOCUS12839</name>
</gene>
<dbReference type="InterPro" id="IPR016162">
    <property type="entry name" value="Ald_DH_N"/>
</dbReference>
<comment type="caution">
    <text evidence="4">The sequence shown here is derived from an EMBL/GenBank/DDBJ whole genome shotgun (WGS) entry which is preliminary data.</text>
</comment>
<feature type="domain" description="Aldehyde dehydrogenase" evidence="3">
    <location>
        <begin position="224"/>
        <end position="415"/>
    </location>
</feature>
<sequence length="619" mass="68270">MRHIRLLQPPQSLPPAISTSSLSPITTKTTTQTTIFATQMKDPPLKNVTAREALDFSMKDPPLKNVAARQAGAPKWISNLCRLKPSLGGATGAPIWTVHPLSPSTNLGRREIQVTDPPLRVGFSAAMTSLMFSLVKNSLTAPVSTLTSAVSVPTVSEIIFLEEMLPLPFHTSIDILSSGTTPLSTLRHPDQTVAEVALDTLYNRSPLRCHDIGAIEKVQNILAQAMSLRRLYQLRSKQFRSWRNTPITTPQRVMLKFQELIPKNMDKLAMNITTEQRKTLKDAHGDIFCGLEVVEHACGMATLQMGEYVPNVSNGVNTYSVREPFCVCAAICPFNFPVMSPLWMFPAAVTCGNTFILKPSEKDPGASVMLAELAMEAGLPDGVLSIVHGNNDTVNAICDHEDVRAVSFVGSNTFSDSLGFCVKLGVQKKALVDHSSFFAKKLAAKDSVFACLEIESCEDAEIYVETIGLMYYKEMNQRLMKQNVSRVLRVLKRFLVSVHGPEWSQCIADIFNETIYTSCQNCFNSVSSLFRQAETDTKLIAVEADNLTSLLDVLAERQAAEEFSVTKGAFFATREASFDVALPYKPCNVSALRRDRKRRVVAFERHSAFAVEHVVATVV</sequence>
<dbReference type="OrthoDB" id="310895at2759"/>
<evidence type="ECO:0000313" key="4">
    <source>
        <dbReference type="EMBL" id="CAA7025604.1"/>
    </source>
</evidence>
<proteinExistence type="inferred from homology"/>
<dbReference type="Proteomes" id="UP000467841">
    <property type="component" value="Unassembled WGS sequence"/>
</dbReference>
<evidence type="ECO:0000313" key="5">
    <source>
        <dbReference type="Proteomes" id="UP000467841"/>
    </source>
</evidence>
<name>A0A6D2IBJ2_9BRAS</name>
<protein>
    <recommendedName>
        <fullName evidence="3">Aldehyde dehydrogenase domain-containing protein</fullName>
    </recommendedName>
</protein>
<comment type="similarity">
    <text evidence="1">Belongs to the aldehyde dehydrogenase family.</text>
</comment>
<evidence type="ECO:0000256" key="1">
    <source>
        <dbReference type="ARBA" id="ARBA00009986"/>
    </source>
</evidence>
<dbReference type="GO" id="GO:0006210">
    <property type="term" value="P:thymine catabolic process"/>
    <property type="evidence" value="ECO:0007669"/>
    <property type="project" value="TreeGrafter"/>
</dbReference>
<dbReference type="PANTHER" id="PTHR43866">
    <property type="entry name" value="MALONATE-SEMIALDEHYDE DEHYDROGENASE"/>
    <property type="match status" value="1"/>
</dbReference>
<feature type="region of interest" description="Disordered" evidence="2">
    <location>
        <begin position="1"/>
        <end position="23"/>
    </location>
</feature>
<feature type="compositionally biased region" description="Low complexity" evidence="2">
    <location>
        <begin position="14"/>
        <end position="23"/>
    </location>
</feature>
<dbReference type="InterPro" id="IPR016161">
    <property type="entry name" value="Ald_DH/histidinol_DH"/>
</dbReference>
<keyword evidence="5" id="KW-1185">Reference proteome</keyword>
<dbReference type="SUPFAM" id="SSF53720">
    <property type="entry name" value="ALDH-like"/>
    <property type="match status" value="1"/>
</dbReference>
<accession>A0A6D2IBJ2</accession>
<dbReference type="Pfam" id="PF00171">
    <property type="entry name" value="Aldedh"/>
    <property type="match status" value="1"/>
</dbReference>
<dbReference type="AlphaFoldDB" id="A0A6D2IBJ2"/>
<evidence type="ECO:0000256" key="2">
    <source>
        <dbReference type="SAM" id="MobiDB-lite"/>
    </source>
</evidence>
<dbReference type="Gene3D" id="3.40.605.10">
    <property type="entry name" value="Aldehyde Dehydrogenase, Chain A, domain 1"/>
    <property type="match status" value="1"/>
</dbReference>
<evidence type="ECO:0000259" key="3">
    <source>
        <dbReference type="Pfam" id="PF00171"/>
    </source>
</evidence>
<dbReference type="InterPro" id="IPR010061">
    <property type="entry name" value="MeMal-semiAld_DH"/>
</dbReference>